<dbReference type="GO" id="GO:0004888">
    <property type="term" value="F:transmembrane signaling receptor activity"/>
    <property type="evidence" value="ECO:0007669"/>
    <property type="project" value="InterPro"/>
</dbReference>
<dbReference type="EnsemblMetazoa" id="CJA17275a.1">
    <property type="protein sequence ID" value="CJA17275a.1"/>
    <property type="gene ID" value="WBGene00136478"/>
</dbReference>
<evidence type="ECO:0000256" key="4">
    <source>
        <dbReference type="ARBA" id="ARBA00022989"/>
    </source>
</evidence>
<reference evidence="7" key="2">
    <citation type="submission" date="2022-06" db="UniProtKB">
        <authorList>
            <consortium name="EnsemblMetazoa"/>
        </authorList>
    </citation>
    <scope>IDENTIFICATION</scope>
    <source>
        <strain evidence="7">DF5081</strain>
    </source>
</reference>
<keyword evidence="5 6" id="KW-0472">Membrane</keyword>
<comment type="similarity">
    <text evidence="2">Belongs to the nematode receptor-like protein srb family.</text>
</comment>
<keyword evidence="3 6" id="KW-0812">Transmembrane</keyword>
<evidence type="ECO:0000313" key="8">
    <source>
        <dbReference type="Proteomes" id="UP000005237"/>
    </source>
</evidence>
<dbReference type="InterPro" id="IPR002184">
    <property type="entry name" value="7TM_GPCR_serpentine_rcpt_Srb"/>
</dbReference>
<sequence length="156" mass="17806">MRKRNSIENTMADGLYSINTCPRSYRNISSLTVRYQLEEIFLSTRFAVLVVFVHICFLGFYLTFVIGVRNYGYLMISDPITVTAFRAAAISLIATYNLIIGFVAVYLFKRIQKKKKGEIKGEVQMKATGRDGARNYDNAIFSVWNSLSSSAERSRR</sequence>
<dbReference type="PANTHER" id="PTHR31216:SF10">
    <property type="entry name" value="SERPENTINE RECEPTOR CLASS BETA-7"/>
    <property type="match status" value="1"/>
</dbReference>
<evidence type="ECO:0000256" key="2">
    <source>
        <dbReference type="ARBA" id="ARBA00006860"/>
    </source>
</evidence>
<keyword evidence="4 6" id="KW-1133">Transmembrane helix</keyword>
<dbReference type="PANTHER" id="PTHR31216">
    <property type="entry name" value="SERPENTINE RECEPTOR CLASS BETA-1-RELATED-RELATED"/>
    <property type="match status" value="1"/>
</dbReference>
<feature type="transmembrane region" description="Helical" evidence="6">
    <location>
        <begin position="46"/>
        <end position="68"/>
    </location>
</feature>
<evidence type="ECO:0000256" key="6">
    <source>
        <dbReference type="SAM" id="Phobius"/>
    </source>
</evidence>
<proteinExistence type="inferred from homology"/>
<evidence type="ECO:0000256" key="3">
    <source>
        <dbReference type="ARBA" id="ARBA00022692"/>
    </source>
</evidence>
<feature type="transmembrane region" description="Helical" evidence="6">
    <location>
        <begin position="88"/>
        <end position="108"/>
    </location>
</feature>
<organism evidence="7 8">
    <name type="scientific">Caenorhabditis japonica</name>
    <dbReference type="NCBI Taxonomy" id="281687"/>
    <lineage>
        <taxon>Eukaryota</taxon>
        <taxon>Metazoa</taxon>
        <taxon>Ecdysozoa</taxon>
        <taxon>Nematoda</taxon>
        <taxon>Chromadorea</taxon>
        <taxon>Rhabditida</taxon>
        <taxon>Rhabditina</taxon>
        <taxon>Rhabditomorpha</taxon>
        <taxon>Rhabditoidea</taxon>
        <taxon>Rhabditidae</taxon>
        <taxon>Peloderinae</taxon>
        <taxon>Caenorhabditis</taxon>
    </lineage>
</organism>
<evidence type="ECO:0000256" key="5">
    <source>
        <dbReference type="ARBA" id="ARBA00023136"/>
    </source>
</evidence>
<evidence type="ECO:0000256" key="1">
    <source>
        <dbReference type="ARBA" id="ARBA00004141"/>
    </source>
</evidence>
<dbReference type="Proteomes" id="UP000005237">
    <property type="component" value="Unassembled WGS sequence"/>
</dbReference>
<dbReference type="AlphaFoldDB" id="A0A8R1I551"/>
<evidence type="ECO:0000313" key="7">
    <source>
        <dbReference type="EnsemblMetazoa" id="CJA17275a.1"/>
    </source>
</evidence>
<reference evidence="8" key="1">
    <citation type="submission" date="2010-08" db="EMBL/GenBank/DDBJ databases">
        <authorList>
            <consortium name="Caenorhabditis japonica Sequencing Consortium"/>
            <person name="Wilson R.K."/>
        </authorList>
    </citation>
    <scope>NUCLEOTIDE SEQUENCE [LARGE SCALE GENOMIC DNA]</scope>
    <source>
        <strain evidence="8">DF5081</strain>
    </source>
</reference>
<comment type="subcellular location">
    <subcellularLocation>
        <location evidence="1">Membrane</location>
        <topology evidence="1">Multi-pass membrane protein</topology>
    </subcellularLocation>
</comment>
<keyword evidence="8" id="KW-1185">Reference proteome</keyword>
<name>A0A8R1I551_CAEJA</name>
<dbReference type="GO" id="GO:0007606">
    <property type="term" value="P:sensory perception of chemical stimulus"/>
    <property type="evidence" value="ECO:0007669"/>
    <property type="project" value="InterPro"/>
</dbReference>
<accession>A0A8R1I551</accession>
<dbReference type="GO" id="GO:0016020">
    <property type="term" value="C:membrane"/>
    <property type="evidence" value="ECO:0007669"/>
    <property type="project" value="UniProtKB-SubCell"/>
</dbReference>
<protein>
    <submittedName>
        <fullName evidence="7">Uncharacterized protein</fullName>
    </submittedName>
</protein>